<accession>A0ABV0G072</accession>
<dbReference type="EC" id="2.7.7.7" evidence="1"/>
<keyword evidence="2" id="KW-1185">Reference proteome</keyword>
<gene>
    <name evidence="1" type="ORF">ABDJ85_06545</name>
</gene>
<dbReference type="RefSeq" id="WP_347703967.1">
    <property type="nucleotide sequence ID" value="NZ_JBDPZD010000002.1"/>
</dbReference>
<dbReference type="GO" id="GO:0003887">
    <property type="term" value="F:DNA-directed DNA polymerase activity"/>
    <property type="evidence" value="ECO:0007669"/>
    <property type="project" value="UniProtKB-EC"/>
</dbReference>
<dbReference type="PANTHER" id="PTHR38767:SF1">
    <property type="entry name" value="DNA POLYMERASE III SUBUNIT CHI"/>
    <property type="match status" value="1"/>
</dbReference>
<name>A0ABV0G072_9BURK</name>
<keyword evidence="1" id="KW-0808">Transferase</keyword>
<evidence type="ECO:0000313" key="2">
    <source>
        <dbReference type="Proteomes" id="UP001495147"/>
    </source>
</evidence>
<dbReference type="EMBL" id="JBDPZD010000002">
    <property type="protein sequence ID" value="MEO3691124.1"/>
    <property type="molecule type" value="Genomic_DNA"/>
</dbReference>
<organism evidence="1 2">
    <name type="scientific">Roseateles paludis</name>
    <dbReference type="NCBI Taxonomy" id="3145238"/>
    <lineage>
        <taxon>Bacteria</taxon>
        <taxon>Pseudomonadati</taxon>
        <taxon>Pseudomonadota</taxon>
        <taxon>Betaproteobacteria</taxon>
        <taxon>Burkholderiales</taxon>
        <taxon>Sphaerotilaceae</taxon>
        <taxon>Roseateles</taxon>
    </lineage>
</organism>
<keyword evidence="1" id="KW-0548">Nucleotidyltransferase</keyword>
<dbReference type="PANTHER" id="PTHR38767">
    <property type="entry name" value="DNA POLYMERASE III SUBUNIT CHI"/>
    <property type="match status" value="1"/>
</dbReference>
<dbReference type="SUPFAM" id="SSF102400">
    <property type="entry name" value="DNA polymerase III chi subunit"/>
    <property type="match status" value="1"/>
</dbReference>
<dbReference type="InterPro" id="IPR036768">
    <property type="entry name" value="PolIII_chi_sf"/>
</dbReference>
<dbReference type="InterPro" id="IPR007459">
    <property type="entry name" value="DNA_pol3_chi"/>
</dbReference>
<sequence>MRVSFYSDADEPLRFACRLIRRVLAQGQPLGVVAADETLRELDALLWSFDPTAFIPHRRAGTGAPGEVLLVEDAALLQHRAVLLNLGDVVPSAAAEFARILEVVPSAAEGRAAGRRRYREYQSLGAELDHFSAQPAA</sequence>
<dbReference type="Pfam" id="PF04364">
    <property type="entry name" value="DNA_pol3_chi"/>
    <property type="match status" value="1"/>
</dbReference>
<dbReference type="Gene3D" id="3.40.50.10110">
    <property type="entry name" value="DNA polymerase III subunit chi"/>
    <property type="match status" value="1"/>
</dbReference>
<evidence type="ECO:0000313" key="1">
    <source>
        <dbReference type="EMBL" id="MEO3691124.1"/>
    </source>
</evidence>
<comment type="caution">
    <text evidence="1">The sequence shown here is derived from an EMBL/GenBank/DDBJ whole genome shotgun (WGS) entry which is preliminary data.</text>
</comment>
<proteinExistence type="predicted"/>
<dbReference type="Proteomes" id="UP001495147">
    <property type="component" value="Unassembled WGS sequence"/>
</dbReference>
<protein>
    <submittedName>
        <fullName evidence="1">DNA polymerase III subunit chi</fullName>
        <ecNumber evidence="1">2.7.7.7</ecNumber>
    </submittedName>
</protein>
<reference evidence="1 2" key="1">
    <citation type="submission" date="2024-05" db="EMBL/GenBank/DDBJ databases">
        <title>Roseateles sp. DJS-2-20 16S ribosomal RNA gene Genome sequencing and assembly.</title>
        <authorList>
            <person name="Woo H."/>
        </authorList>
    </citation>
    <scope>NUCLEOTIDE SEQUENCE [LARGE SCALE GENOMIC DNA]</scope>
    <source>
        <strain evidence="1 2">DJS-2-20</strain>
    </source>
</reference>